<dbReference type="Proteomes" id="UP001165121">
    <property type="component" value="Unassembled WGS sequence"/>
</dbReference>
<evidence type="ECO:0000259" key="1">
    <source>
        <dbReference type="SMART" id="SM00491"/>
    </source>
</evidence>
<keyword evidence="3" id="KW-1185">Reference proteome</keyword>
<dbReference type="GO" id="GO:0005524">
    <property type="term" value="F:ATP binding"/>
    <property type="evidence" value="ECO:0007669"/>
    <property type="project" value="InterPro"/>
</dbReference>
<proteinExistence type="predicted"/>
<dbReference type="GO" id="GO:0003678">
    <property type="term" value="F:DNA helicase activity"/>
    <property type="evidence" value="ECO:0007669"/>
    <property type="project" value="TreeGrafter"/>
</dbReference>
<gene>
    <name evidence="2" type="ORF">Pfra01_000537700</name>
</gene>
<dbReference type="InterPro" id="IPR006555">
    <property type="entry name" value="ATP-dep_Helicase_C"/>
</dbReference>
<name>A0A9W6U260_9STRA</name>
<reference evidence="2" key="1">
    <citation type="submission" date="2023-04" db="EMBL/GenBank/DDBJ databases">
        <title>Phytophthora fragariaefolia NBRC 109709.</title>
        <authorList>
            <person name="Ichikawa N."/>
            <person name="Sato H."/>
            <person name="Tonouchi N."/>
        </authorList>
    </citation>
    <scope>NUCLEOTIDE SEQUENCE</scope>
    <source>
        <strain evidence="2">NBRC 109709</strain>
    </source>
</reference>
<sequence>MEALDELGRILLNLSRVVPGGVVVFFPSYRFEDNAVRRWQTTTQYEQIQAKKAIFREPKKSDELAEVLTQYSAACSRGNSSGSGAMLLSVVGGKMSEGINFSDELARCVVMVGMPYPNARDSELVEKMAFLDKKHPGSGRQFYESLCMKAVNQSIGMPNSTPFDMSIH</sequence>
<dbReference type="GO" id="GO:0003676">
    <property type="term" value="F:nucleic acid binding"/>
    <property type="evidence" value="ECO:0007669"/>
    <property type="project" value="InterPro"/>
</dbReference>
<evidence type="ECO:0000313" key="3">
    <source>
        <dbReference type="Proteomes" id="UP001165121"/>
    </source>
</evidence>
<evidence type="ECO:0000313" key="2">
    <source>
        <dbReference type="EMBL" id="GMF27299.1"/>
    </source>
</evidence>
<comment type="caution">
    <text evidence="2">The sequence shown here is derived from an EMBL/GenBank/DDBJ whole genome shotgun (WGS) entry which is preliminary data.</text>
</comment>
<dbReference type="GO" id="GO:0005634">
    <property type="term" value="C:nucleus"/>
    <property type="evidence" value="ECO:0007669"/>
    <property type="project" value="TreeGrafter"/>
</dbReference>
<dbReference type="GO" id="GO:0006139">
    <property type="term" value="P:nucleobase-containing compound metabolic process"/>
    <property type="evidence" value="ECO:0007669"/>
    <property type="project" value="InterPro"/>
</dbReference>
<accession>A0A9W6U260</accession>
<dbReference type="AlphaFoldDB" id="A0A9W6U260"/>
<organism evidence="2 3">
    <name type="scientific">Phytophthora fragariaefolia</name>
    <dbReference type="NCBI Taxonomy" id="1490495"/>
    <lineage>
        <taxon>Eukaryota</taxon>
        <taxon>Sar</taxon>
        <taxon>Stramenopiles</taxon>
        <taxon>Oomycota</taxon>
        <taxon>Peronosporomycetes</taxon>
        <taxon>Peronosporales</taxon>
        <taxon>Peronosporaceae</taxon>
        <taxon>Phytophthora</taxon>
    </lineage>
</organism>
<dbReference type="PANTHER" id="PTHR11472:SF41">
    <property type="entry name" value="ATP-DEPENDENT DNA HELICASE DDX11-RELATED"/>
    <property type="match status" value="1"/>
</dbReference>
<dbReference type="GO" id="GO:0016818">
    <property type="term" value="F:hydrolase activity, acting on acid anhydrides, in phosphorus-containing anhydrides"/>
    <property type="evidence" value="ECO:0007669"/>
    <property type="project" value="InterPro"/>
</dbReference>
<protein>
    <submittedName>
        <fullName evidence="2">Unnamed protein product</fullName>
    </submittedName>
</protein>
<dbReference type="SMART" id="SM00491">
    <property type="entry name" value="HELICc2"/>
    <property type="match status" value="1"/>
</dbReference>
<dbReference type="PANTHER" id="PTHR11472">
    <property type="entry name" value="DNA REPAIR DEAD HELICASE RAD3/XP-D SUBFAMILY MEMBER"/>
    <property type="match status" value="1"/>
</dbReference>
<dbReference type="Gene3D" id="3.40.50.300">
    <property type="entry name" value="P-loop containing nucleotide triphosphate hydrolases"/>
    <property type="match status" value="1"/>
</dbReference>
<dbReference type="InterPro" id="IPR045028">
    <property type="entry name" value="DinG/Rad3-like"/>
</dbReference>
<feature type="domain" description="ATP-dependent helicase C-terminal" evidence="1">
    <location>
        <begin position="29"/>
        <end position="157"/>
    </location>
</feature>
<dbReference type="GO" id="GO:0034085">
    <property type="term" value="P:establishment of sister chromatid cohesion"/>
    <property type="evidence" value="ECO:0007669"/>
    <property type="project" value="TreeGrafter"/>
</dbReference>
<dbReference type="EMBL" id="BSXT01000435">
    <property type="protein sequence ID" value="GMF27299.1"/>
    <property type="molecule type" value="Genomic_DNA"/>
</dbReference>
<dbReference type="Pfam" id="PF13307">
    <property type="entry name" value="Helicase_C_2"/>
    <property type="match status" value="1"/>
</dbReference>
<dbReference type="InterPro" id="IPR027417">
    <property type="entry name" value="P-loop_NTPase"/>
</dbReference>
<dbReference type="OrthoDB" id="267079at2759"/>